<feature type="binding site" evidence="9">
    <location>
        <position position="225"/>
    </location>
    <ligand>
        <name>Mg(2+)</name>
        <dbReference type="ChEBI" id="CHEBI:18420"/>
        <label>2</label>
    </ligand>
</feature>
<comment type="cofactor">
    <cofactor evidence="9">
        <name>Mg(2+)</name>
        <dbReference type="ChEBI" id="CHEBI:18420"/>
    </cofactor>
    <text evidence="9">Binds 2 magnesium ions per monomer.</text>
</comment>
<dbReference type="SUPFAM" id="SSF47648">
    <property type="entry name" value="Nucleoside phosphorylase/phosphoribosyltransferase N-terminal domain"/>
    <property type="match status" value="1"/>
</dbReference>
<evidence type="ECO:0000259" key="10">
    <source>
        <dbReference type="Pfam" id="PF00591"/>
    </source>
</evidence>
<evidence type="ECO:0000256" key="9">
    <source>
        <dbReference type="HAMAP-Rule" id="MF_00211"/>
    </source>
</evidence>
<dbReference type="Pfam" id="PF02885">
    <property type="entry name" value="Glycos_trans_3N"/>
    <property type="match status" value="1"/>
</dbReference>
<dbReference type="GO" id="GO:0000162">
    <property type="term" value="P:L-tryptophan biosynthetic process"/>
    <property type="evidence" value="ECO:0007669"/>
    <property type="project" value="UniProtKB-UniRule"/>
</dbReference>
<evidence type="ECO:0000313" key="13">
    <source>
        <dbReference type="Proteomes" id="UP000005868"/>
    </source>
</evidence>
<feature type="binding site" evidence="9">
    <location>
        <begin position="107"/>
        <end position="115"/>
    </location>
    <ligand>
        <name>5-phospho-alpha-D-ribose 1-diphosphate</name>
        <dbReference type="ChEBI" id="CHEBI:58017"/>
    </ligand>
</feature>
<dbReference type="InterPro" id="IPR036320">
    <property type="entry name" value="Glycosyl_Trfase_fam3_N_dom_sf"/>
</dbReference>
<dbReference type="InterPro" id="IPR017459">
    <property type="entry name" value="Glycosyl_Trfase_fam3_N_dom"/>
</dbReference>
<sequence length="342" mass="36489">MKMTIEKVLERKNLDYLEMKDVMDAIMEGAAPPIQVAAFLAALRVKGETPEEIRAAAEVMRGKAKGLNVKKEILIDIVGTGGDGKGTFNISTAAALVTAAGGVAVAKHGNRAISSKCGSADVLEELGVGIFDDPSLVAQCIERTNFGFIYAPYFHEAMRNVAPIRKALGVRTIFNILGPLTNPARVRFQVLGVYSPHLVRPMAEALAGLGVERALVVCGFGNIDEFSLEGPNKVCFVERGRLEEGEIGPEDVGLEKKSNDLLAGQDAKGNAALMEGVLRGEGGPLVEAVVFNAAAAFFTAGVTPSLREGAFLARDVISNGKAYKLLFELRAFTREARREEAI</sequence>
<dbReference type="AlphaFoldDB" id="G7V919"/>
<dbReference type="OrthoDB" id="9806430at2"/>
<feature type="binding site" evidence="9">
    <location>
        <position position="79"/>
    </location>
    <ligand>
        <name>5-phospho-alpha-D-ribose 1-diphosphate</name>
        <dbReference type="ChEBI" id="CHEBI:58017"/>
    </ligand>
</feature>
<dbReference type="HOGENOM" id="CLU_034315_2_1_0"/>
<dbReference type="Proteomes" id="UP000005868">
    <property type="component" value="Chromosome"/>
</dbReference>
<feature type="binding site" evidence="9">
    <location>
        <position position="87"/>
    </location>
    <ligand>
        <name>5-phospho-alpha-D-ribose 1-diphosphate</name>
        <dbReference type="ChEBI" id="CHEBI:58017"/>
    </ligand>
</feature>
<comment type="similarity">
    <text evidence="9">Belongs to the anthranilate phosphoribosyltransferase family.</text>
</comment>
<feature type="binding site" evidence="9">
    <location>
        <begin position="82"/>
        <end position="83"/>
    </location>
    <ligand>
        <name>5-phospho-alpha-D-ribose 1-diphosphate</name>
        <dbReference type="ChEBI" id="CHEBI:58017"/>
    </ligand>
</feature>
<reference evidence="12 13" key="2">
    <citation type="journal article" date="2012" name="Stand. Genomic Sci.">
        <title>Genome sequence of the moderately thermophilic, amino-acid-degrading and sulfur-reducing bacterium Thermovirga lienii type strain (Cas60314(T)).</title>
        <authorList>
            <person name="Goker M."/>
            <person name="Saunders E."/>
            <person name="Lapidus A."/>
            <person name="Nolan M."/>
            <person name="Lucas S."/>
            <person name="Hammon N."/>
            <person name="Deshpande S."/>
            <person name="Cheng J.F."/>
            <person name="Han C."/>
            <person name="Tapia R."/>
            <person name="Goodwin L.A."/>
            <person name="Pitluck S."/>
            <person name="Liolios K."/>
            <person name="Mavromatis K."/>
            <person name="Pagani I."/>
            <person name="Ivanova N."/>
            <person name="Mikhailova N."/>
            <person name="Pati A."/>
            <person name="Chen A."/>
            <person name="Palaniappan K."/>
            <person name="Land M."/>
            <person name="Chang Y.J."/>
            <person name="Jeffries C.D."/>
            <person name="Brambilla E.M."/>
            <person name="Rohde M."/>
            <person name="Spring S."/>
            <person name="Detter J.C."/>
            <person name="Woyke T."/>
            <person name="Bristow J."/>
            <person name="Eisen J.A."/>
            <person name="Markowitz V."/>
            <person name="Hugenholtz P."/>
            <person name="Kyrpides N.C."/>
            <person name="Klenk H.P."/>
        </authorList>
    </citation>
    <scope>NUCLEOTIDE SEQUENCE [LARGE SCALE GENOMIC DNA]</scope>
    <source>
        <strain evidence="13">ATCC BAA-1197 / DSM 17291 / Cas60314</strain>
    </source>
</reference>
<dbReference type="GO" id="GO:0005829">
    <property type="term" value="C:cytosol"/>
    <property type="evidence" value="ECO:0007669"/>
    <property type="project" value="TreeGrafter"/>
</dbReference>
<keyword evidence="4 9" id="KW-0808">Transferase</keyword>
<feature type="binding site" evidence="9">
    <location>
        <position position="91"/>
    </location>
    <ligand>
        <name>Mg(2+)</name>
        <dbReference type="ChEBI" id="CHEBI:18420"/>
        <label>1</label>
    </ligand>
</feature>
<proteinExistence type="inferred from homology"/>
<dbReference type="KEGG" id="tli:Tlie_1843"/>
<evidence type="ECO:0000256" key="4">
    <source>
        <dbReference type="ARBA" id="ARBA00022679"/>
    </source>
</evidence>
<feature type="binding site" evidence="9">
    <location>
        <position position="110"/>
    </location>
    <ligand>
        <name>anthranilate</name>
        <dbReference type="ChEBI" id="CHEBI:16567"/>
        <label>1</label>
    </ligand>
</feature>
<evidence type="ECO:0000256" key="8">
    <source>
        <dbReference type="ARBA" id="ARBA00061188"/>
    </source>
</evidence>
<dbReference type="HAMAP" id="MF_00211">
    <property type="entry name" value="TrpD"/>
    <property type="match status" value="1"/>
</dbReference>
<dbReference type="UniPathway" id="UPA00035">
    <property type="reaction ID" value="UER00041"/>
</dbReference>
<keyword evidence="3 9" id="KW-0328">Glycosyltransferase</keyword>
<gene>
    <name evidence="9" type="primary">trpD</name>
    <name evidence="12" type="ordered locus">Tlie_1843</name>
</gene>
<name>G7V919_THELD</name>
<evidence type="ECO:0000313" key="12">
    <source>
        <dbReference type="EMBL" id="AER67553.1"/>
    </source>
</evidence>
<keyword evidence="9" id="KW-0460">Magnesium</keyword>
<dbReference type="InterPro" id="IPR005940">
    <property type="entry name" value="Anthranilate_Pribosyl_Tfrase"/>
</dbReference>
<comment type="pathway">
    <text evidence="1 9">Amino-acid biosynthesis; L-tryptophan biosynthesis; L-tryptophan from chorismate: step 2/5.</text>
</comment>
<dbReference type="SUPFAM" id="SSF52418">
    <property type="entry name" value="Nucleoside phosphorylase/phosphoribosyltransferase catalytic domain"/>
    <property type="match status" value="1"/>
</dbReference>
<dbReference type="GO" id="GO:0004048">
    <property type="term" value="F:anthranilate phosphoribosyltransferase activity"/>
    <property type="evidence" value="ECO:0007669"/>
    <property type="project" value="UniProtKB-UniRule"/>
</dbReference>
<feature type="binding site" evidence="9">
    <location>
        <position position="224"/>
    </location>
    <ligand>
        <name>Mg(2+)</name>
        <dbReference type="ChEBI" id="CHEBI:18420"/>
        <label>2</label>
    </ligand>
</feature>
<feature type="domain" description="Glycosyl transferase family 3" evidence="10">
    <location>
        <begin position="73"/>
        <end position="323"/>
    </location>
</feature>
<comment type="subunit">
    <text evidence="9">Homodimer.</text>
</comment>
<keyword evidence="2 9" id="KW-0028">Amino-acid biosynthesis</keyword>
<dbReference type="Pfam" id="PF00591">
    <property type="entry name" value="Glycos_transf_3"/>
    <property type="match status" value="1"/>
</dbReference>
<keyword evidence="6 9" id="KW-0057">Aromatic amino acid biosynthesis</keyword>
<dbReference type="EMBL" id="CP003096">
    <property type="protein sequence ID" value="AER67553.1"/>
    <property type="molecule type" value="Genomic_DNA"/>
</dbReference>
<comment type="catalytic activity">
    <reaction evidence="7 9">
        <text>N-(5-phospho-beta-D-ribosyl)anthranilate + diphosphate = 5-phospho-alpha-D-ribose 1-diphosphate + anthranilate</text>
        <dbReference type="Rhea" id="RHEA:11768"/>
        <dbReference type="ChEBI" id="CHEBI:16567"/>
        <dbReference type="ChEBI" id="CHEBI:18277"/>
        <dbReference type="ChEBI" id="CHEBI:33019"/>
        <dbReference type="ChEBI" id="CHEBI:58017"/>
        <dbReference type="EC" id="2.4.2.18"/>
    </reaction>
</comment>
<dbReference type="PANTHER" id="PTHR43285:SF2">
    <property type="entry name" value="ANTHRANILATE PHOSPHORIBOSYLTRANSFERASE"/>
    <property type="match status" value="1"/>
</dbReference>
<protein>
    <recommendedName>
        <fullName evidence="9">Anthranilate phosphoribosyltransferase</fullName>
        <ecNumber evidence="9">2.4.2.18</ecNumber>
    </recommendedName>
</protein>
<dbReference type="PANTHER" id="PTHR43285">
    <property type="entry name" value="ANTHRANILATE PHOSPHORIBOSYLTRANSFERASE"/>
    <property type="match status" value="1"/>
</dbReference>
<organism evidence="12 13">
    <name type="scientific">Thermovirga lienii (strain ATCC BAA-1197 / DSM 17291 / Cas60314)</name>
    <dbReference type="NCBI Taxonomy" id="580340"/>
    <lineage>
        <taxon>Bacteria</taxon>
        <taxon>Thermotogati</taxon>
        <taxon>Synergistota</taxon>
        <taxon>Synergistia</taxon>
        <taxon>Synergistales</taxon>
        <taxon>Thermovirgaceae</taxon>
        <taxon>Thermovirga</taxon>
    </lineage>
</organism>
<dbReference type="eggNOG" id="COG0547">
    <property type="taxonomic scope" value="Bacteria"/>
</dbReference>
<evidence type="ECO:0000256" key="5">
    <source>
        <dbReference type="ARBA" id="ARBA00022822"/>
    </source>
</evidence>
<comment type="caution">
    <text evidence="9">Lacks conserved residue(s) required for the propagation of feature annotation.</text>
</comment>
<dbReference type="Gene3D" id="1.20.970.10">
    <property type="entry name" value="Transferase, Pyrimidine Nucleoside Phosphorylase, Chain C"/>
    <property type="match status" value="1"/>
</dbReference>
<dbReference type="Gene3D" id="3.40.1030.10">
    <property type="entry name" value="Nucleoside phosphorylase/phosphoribosyltransferase catalytic domain"/>
    <property type="match status" value="1"/>
</dbReference>
<comment type="similarity">
    <text evidence="8">In the C-terminal section; belongs to the anthranilate phosphoribosyltransferase family.</text>
</comment>
<evidence type="ECO:0000256" key="3">
    <source>
        <dbReference type="ARBA" id="ARBA00022676"/>
    </source>
</evidence>
<feature type="binding site" evidence="9">
    <location>
        <position position="119"/>
    </location>
    <ligand>
        <name>5-phospho-alpha-D-ribose 1-diphosphate</name>
        <dbReference type="ChEBI" id="CHEBI:58017"/>
    </ligand>
</feature>
<dbReference type="InterPro" id="IPR000312">
    <property type="entry name" value="Glycosyl_Trfase_fam3"/>
</dbReference>
<evidence type="ECO:0000256" key="6">
    <source>
        <dbReference type="ARBA" id="ARBA00023141"/>
    </source>
</evidence>
<feature type="binding site" evidence="9">
    <location>
        <position position="165"/>
    </location>
    <ligand>
        <name>anthranilate</name>
        <dbReference type="ChEBI" id="CHEBI:16567"/>
        <label>2</label>
    </ligand>
</feature>
<evidence type="ECO:0000256" key="7">
    <source>
        <dbReference type="ARBA" id="ARBA00052328"/>
    </source>
</evidence>
<feature type="binding site" evidence="9">
    <location>
        <position position="225"/>
    </location>
    <ligand>
        <name>Mg(2+)</name>
        <dbReference type="ChEBI" id="CHEBI:18420"/>
        <label>1</label>
    </ligand>
</feature>
<keyword evidence="5 9" id="KW-0822">Tryptophan biosynthesis</keyword>
<keyword evidence="9" id="KW-0479">Metal-binding</keyword>
<dbReference type="FunFam" id="3.40.1030.10:FF:000002">
    <property type="entry name" value="Anthranilate phosphoribosyltransferase"/>
    <property type="match status" value="1"/>
</dbReference>
<dbReference type="NCBIfam" id="TIGR01245">
    <property type="entry name" value="trpD"/>
    <property type="match status" value="1"/>
</dbReference>
<evidence type="ECO:0000256" key="2">
    <source>
        <dbReference type="ARBA" id="ARBA00022605"/>
    </source>
</evidence>
<dbReference type="GO" id="GO:0000287">
    <property type="term" value="F:magnesium ion binding"/>
    <property type="evidence" value="ECO:0007669"/>
    <property type="project" value="UniProtKB-UniRule"/>
</dbReference>
<feature type="binding site" evidence="9">
    <location>
        <begin position="89"/>
        <end position="92"/>
    </location>
    <ligand>
        <name>5-phospho-alpha-D-ribose 1-diphosphate</name>
        <dbReference type="ChEBI" id="CHEBI:58017"/>
    </ligand>
</feature>
<evidence type="ECO:0000259" key="11">
    <source>
        <dbReference type="Pfam" id="PF02885"/>
    </source>
</evidence>
<dbReference type="EC" id="2.4.2.18" evidence="9"/>
<feature type="domain" description="Glycosyl transferase family 3 N-terminal" evidence="11">
    <location>
        <begin position="5"/>
        <end position="63"/>
    </location>
</feature>
<comment type="function">
    <text evidence="9">Catalyzes the transfer of the phosphoribosyl group of 5-phosphorylribose-1-pyrophosphate (PRPP) to anthranilate to yield N-(5'-phosphoribosyl)-anthranilate (PRA).</text>
</comment>
<reference evidence="13" key="1">
    <citation type="submission" date="2011-10" db="EMBL/GenBank/DDBJ databases">
        <title>The complete genome of chromosome of Thermovirga lienii DSM 17291.</title>
        <authorList>
            <consortium name="US DOE Joint Genome Institute (JGI-PGF)"/>
            <person name="Lucas S."/>
            <person name="Copeland A."/>
            <person name="Lapidus A."/>
            <person name="Glavina del Rio T."/>
            <person name="Dalin E."/>
            <person name="Tice H."/>
            <person name="Bruce D."/>
            <person name="Goodwin L."/>
            <person name="Pitluck S."/>
            <person name="Peters L."/>
            <person name="Mikhailova N."/>
            <person name="Saunders E."/>
            <person name="Kyrpides N."/>
            <person name="Mavromatis K."/>
            <person name="Ivanova N."/>
            <person name="Last F.I."/>
            <person name="Brettin T."/>
            <person name="Detter J.C."/>
            <person name="Han C."/>
            <person name="Larimer F."/>
            <person name="Land M."/>
            <person name="Hauser L."/>
            <person name="Markowitz V."/>
            <person name="Cheng J.-F."/>
            <person name="Hugenholtz P."/>
            <person name="Woyke T."/>
            <person name="Wu D."/>
            <person name="Spring S."/>
            <person name="Schroeder M."/>
            <person name="Brambilla E.-M."/>
            <person name="Klenk H.-P."/>
            <person name="Eisen J.A."/>
        </authorList>
    </citation>
    <scope>NUCLEOTIDE SEQUENCE [LARGE SCALE GENOMIC DNA]</scope>
    <source>
        <strain evidence="13">ATCC BAA-1197 / DSM 17291 / Cas60314</strain>
    </source>
</reference>
<evidence type="ECO:0000256" key="1">
    <source>
        <dbReference type="ARBA" id="ARBA00004907"/>
    </source>
</evidence>
<keyword evidence="13" id="KW-1185">Reference proteome</keyword>
<feature type="binding site" evidence="9">
    <location>
        <position position="79"/>
    </location>
    <ligand>
        <name>anthranilate</name>
        <dbReference type="ChEBI" id="CHEBI:16567"/>
        <label>1</label>
    </ligand>
</feature>
<dbReference type="STRING" id="580340.Tlie_1843"/>
<accession>G7V919</accession>
<dbReference type="InterPro" id="IPR035902">
    <property type="entry name" value="Nuc_phospho_transferase"/>
</dbReference>